<evidence type="ECO:0000256" key="1">
    <source>
        <dbReference type="ARBA" id="ARBA00022741"/>
    </source>
</evidence>
<dbReference type="AlphaFoldDB" id="A0A953NEN3"/>
<organism evidence="3 4">
    <name type="scientific">Mycoplasma tauri</name>
    <dbReference type="NCBI Taxonomy" id="547987"/>
    <lineage>
        <taxon>Bacteria</taxon>
        <taxon>Bacillati</taxon>
        <taxon>Mycoplasmatota</taxon>
        <taxon>Mollicutes</taxon>
        <taxon>Mycoplasmataceae</taxon>
        <taxon>Mycoplasma</taxon>
    </lineage>
</organism>
<gene>
    <name evidence="3" type="ORF">LAD73_02605</name>
</gene>
<proteinExistence type="predicted"/>
<dbReference type="EC" id="2.7.1.24" evidence="3"/>
<dbReference type="Pfam" id="PF01121">
    <property type="entry name" value="CoaE"/>
    <property type="match status" value="1"/>
</dbReference>
<dbReference type="EMBL" id="JAIQBY010000031">
    <property type="protein sequence ID" value="MBZ4195592.1"/>
    <property type="molecule type" value="Genomic_DNA"/>
</dbReference>
<evidence type="ECO:0000313" key="4">
    <source>
        <dbReference type="Proteomes" id="UP000772186"/>
    </source>
</evidence>
<dbReference type="InterPro" id="IPR027417">
    <property type="entry name" value="P-loop_NTPase"/>
</dbReference>
<dbReference type="Proteomes" id="UP000772186">
    <property type="component" value="Unassembled WGS sequence"/>
</dbReference>
<keyword evidence="1" id="KW-0547">Nucleotide-binding</keyword>
<keyword evidence="4" id="KW-1185">Reference proteome</keyword>
<dbReference type="SUPFAM" id="SSF52540">
    <property type="entry name" value="P-loop containing nucleoside triphosphate hydrolases"/>
    <property type="match status" value="1"/>
</dbReference>
<keyword evidence="3" id="KW-0418">Kinase</keyword>
<keyword evidence="3" id="KW-0808">Transferase</keyword>
<dbReference type="GO" id="GO:0015937">
    <property type="term" value="P:coenzyme A biosynthetic process"/>
    <property type="evidence" value="ECO:0007669"/>
    <property type="project" value="InterPro"/>
</dbReference>
<accession>A0A953NEN3</accession>
<comment type="caution">
    <text evidence="3">The sequence shown here is derived from an EMBL/GenBank/DDBJ whole genome shotgun (WGS) entry which is preliminary data.</text>
</comment>
<name>A0A953NEN3_9MOLU</name>
<sequence length="190" mass="22020">MIAIIGKIGVGKSFFLNKMKERGLKVFSCDEYIREIYHKNNVGYNAINSQIGSFLNDENGISKEKIKEWIYVNPSNLDLLEKIIYPLIFKAINLGKFHFVEIPKIIGKNFDFSNLFDNIVCLKIPEKNRQKNWKNRNVDNFLKKQIDAKNDPKIAKNALFGKKPIVDIYANNWQSESTINLILNLVLPNR</sequence>
<reference evidence="3 4" key="1">
    <citation type="submission" date="2021-09" db="EMBL/GenBank/DDBJ databases">
        <title>WGS of Mycoplasma sp. Zaradi2 strains.</title>
        <authorList>
            <person name="Spergser J."/>
        </authorList>
    </citation>
    <scope>NUCLEOTIDE SEQUENCE [LARGE SCALE GENOMIC DNA]</scope>
    <source>
        <strain evidence="3 4">1331</strain>
    </source>
</reference>
<evidence type="ECO:0000256" key="2">
    <source>
        <dbReference type="ARBA" id="ARBA00022840"/>
    </source>
</evidence>
<dbReference type="GO" id="GO:0005524">
    <property type="term" value="F:ATP binding"/>
    <property type="evidence" value="ECO:0007669"/>
    <property type="project" value="UniProtKB-KW"/>
</dbReference>
<dbReference type="Gene3D" id="3.40.50.300">
    <property type="entry name" value="P-loop containing nucleotide triphosphate hydrolases"/>
    <property type="match status" value="1"/>
</dbReference>
<dbReference type="GO" id="GO:0004140">
    <property type="term" value="F:dephospho-CoA kinase activity"/>
    <property type="evidence" value="ECO:0007669"/>
    <property type="project" value="UniProtKB-EC"/>
</dbReference>
<keyword evidence="2" id="KW-0067">ATP-binding</keyword>
<dbReference type="PROSITE" id="PS51219">
    <property type="entry name" value="DPCK"/>
    <property type="match status" value="1"/>
</dbReference>
<dbReference type="InterPro" id="IPR001977">
    <property type="entry name" value="Depp_CoAkinase"/>
</dbReference>
<dbReference type="CDD" id="cd02022">
    <property type="entry name" value="DPCK"/>
    <property type="match status" value="1"/>
</dbReference>
<dbReference type="RefSeq" id="WP_223644819.1">
    <property type="nucleotide sequence ID" value="NZ_JAIQBX010000005.1"/>
</dbReference>
<protein>
    <submittedName>
        <fullName evidence="3">Dephospho-CoA kinase</fullName>
        <ecNumber evidence="3">2.7.1.24</ecNumber>
    </submittedName>
</protein>
<evidence type="ECO:0000313" key="3">
    <source>
        <dbReference type="EMBL" id="MBZ4195592.1"/>
    </source>
</evidence>